<protein>
    <submittedName>
        <fullName evidence="2">Uncharacterized protein</fullName>
    </submittedName>
</protein>
<gene>
    <name evidence="2" type="ORF">SAMN05660236_4954</name>
</gene>
<keyword evidence="1" id="KW-0472">Membrane</keyword>
<feature type="transmembrane region" description="Helical" evidence="1">
    <location>
        <begin position="117"/>
        <end position="134"/>
    </location>
</feature>
<keyword evidence="1" id="KW-1133">Transmembrane helix</keyword>
<proteinExistence type="predicted"/>
<dbReference type="EMBL" id="FUZU01000004">
    <property type="protein sequence ID" value="SKC85765.1"/>
    <property type="molecule type" value="Genomic_DNA"/>
</dbReference>
<keyword evidence="3" id="KW-1185">Reference proteome</keyword>
<keyword evidence="1" id="KW-0812">Transmembrane</keyword>
<dbReference type="AlphaFoldDB" id="A0A1T5MC72"/>
<sequence length="170" mass="19184">MVLGLLLAVPACIAQKQLVLLKGEKIKLRLYIGDEIIYKVKGSSNRKRSYVSNVYDTAVLAHKDIVPFHSIERIYFHQHSFRNVVGGLLVIGGAGYFLIDQINVSIVKGDQSFDQDVTRASIIMVAAGLPMMLIRKKSQRIGGRYRLLLVEKGSPFYRPDLKRMESMMDN</sequence>
<organism evidence="2 3">
    <name type="scientific">Ohtaekwangia koreensis</name>
    <dbReference type="NCBI Taxonomy" id="688867"/>
    <lineage>
        <taxon>Bacteria</taxon>
        <taxon>Pseudomonadati</taxon>
        <taxon>Bacteroidota</taxon>
        <taxon>Cytophagia</taxon>
        <taxon>Cytophagales</taxon>
        <taxon>Fulvivirgaceae</taxon>
        <taxon>Ohtaekwangia</taxon>
    </lineage>
</organism>
<name>A0A1T5MC72_9BACT</name>
<evidence type="ECO:0000313" key="2">
    <source>
        <dbReference type="EMBL" id="SKC85765.1"/>
    </source>
</evidence>
<accession>A0A1T5MC72</accession>
<reference evidence="2 3" key="1">
    <citation type="submission" date="2017-02" db="EMBL/GenBank/DDBJ databases">
        <authorList>
            <person name="Peterson S.W."/>
        </authorList>
    </citation>
    <scope>NUCLEOTIDE SEQUENCE [LARGE SCALE GENOMIC DNA]</scope>
    <source>
        <strain evidence="2 3">DSM 25262</strain>
    </source>
</reference>
<evidence type="ECO:0000256" key="1">
    <source>
        <dbReference type="SAM" id="Phobius"/>
    </source>
</evidence>
<evidence type="ECO:0000313" key="3">
    <source>
        <dbReference type="Proteomes" id="UP000190961"/>
    </source>
</evidence>
<dbReference type="Proteomes" id="UP000190961">
    <property type="component" value="Unassembled WGS sequence"/>
</dbReference>